<dbReference type="RefSeq" id="XP_021834388.1">
    <property type="nucleotide sequence ID" value="XM_021978696.1"/>
</dbReference>
<feature type="region of interest" description="Disordered" evidence="1">
    <location>
        <begin position="39"/>
        <end position="59"/>
    </location>
</feature>
<evidence type="ECO:0000256" key="1">
    <source>
        <dbReference type="SAM" id="MobiDB-lite"/>
    </source>
</evidence>
<gene>
    <name evidence="4" type="primary">LOC110774155</name>
    <name evidence="3" type="synonym">LOC110755873</name>
</gene>
<name>A0A6P5U2N3_PRUAV</name>
<dbReference type="Proteomes" id="UP000515124">
    <property type="component" value="Unplaced"/>
</dbReference>
<accession>A0A6P5U2N3</accession>
<sequence length="117" mass="12693">MKHISLSPSTEFAEIAISIASFSPPSSPRSVHRTRLVRQNLFSPSENEPSSSTNLKGKTPNLVMIGSRTLCNGLLLQGSLLSGQERVEGGIQQLGKCARKAELTHTSKNKLMKFVSN</sequence>
<protein>
    <submittedName>
        <fullName evidence="3">Uncharacterized protein LOC110755873</fullName>
    </submittedName>
    <submittedName>
        <fullName evidence="4">Uncharacterized protein LOC110774155 isoform X2</fullName>
    </submittedName>
</protein>
<evidence type="ECO:0000313" key="2">
    <source>
        <dbReference type="Proteomes" id="UP000515124"/>
    </source>
</evidence>
<organism evidence="2 4">
    <name type="scientific">Prunus avium</name>
    <name type="common">Cherry</name>
    <name type="synonym">Cerasus avium</name>
    <dbReference type="NCBI Taxonomy" id="42229"/>
    <lineage>
        <taxon>Eukaryota</taxon>
        <taxon>Viridiplantae</taxon>
        <taxon>Streptophyta</taxon>
        <taxon>Embryophyta</taxon>
        <taxon>Tracheophyta</taxon>
        <taxon>Spermatophyta</taxon>
        <taxon>Magnoliopsida</taxon>
        <taxon>eudicotyledons</taxon>
        <taxon>Gunneridae</taxon>
        <taxon>Pentapetalae</taxon>
        <taxon>rosids</taxon>
        <taxon>fabids</taxon>
        <taxon>Rosales</taxon>
        <taxon>Rosaceae</taxon>
        <taxon>Amygdaloideae</taxon>
        <taxon>Amygdaleae</taxon>
        <taxon>Prunus</taxon>
    </lineage>
</organism>
<evidence type="ECO:0000313" key="3">
    <source>
        <dbReference type="RefSeq" id="XP_021812868.1"/>
    </source>
</evidence>
<dbReference type="GeneID" id="110774155"/>
<dbReference type="KEGG" id="pavi:110755873"/>
<dbReference type="AlphaFoldDB" id="A0A6P5U2N3"/>
<dbReference type="RefSeq" id="XP_021812868.1">
    <property type="nucleotide sequence ID" value="XM_021957176.1"/>
</dbReference>
<reference evidence="3 4" key="1">
    <citation type="submission" date="2025-04" db="UniProtKB">
        <authorList>
            <consortium name="RefSeq"/>
        </authorList>
    </citation>
    <scope>IDENTIFICATION</scope>
</reference>
<proteinExistence type="predicted"/>
<keyword evidence="2" id="KW-1185">Reference proteome</keyword>
<evidence type="ECO:0000313" key="4">
    <source>
        <dbReference type="RefSeq" id="XP_021834388.1"/>
    </source>
</evidence>
<feature type="compositionally biased region" description="Low complexity" evidence="1">
    <location>
        <begin position="43"/>
        <end position="54"/>
    </location>
</feature>